<reference evidence="2 3" key="1">
    <citation type="submission" date="2022-06" db="EMBL/GenBank/DDBJ databases">
        <authorList>
            <person name="So Y."/>
        </authorList>
    </citation>
    <scope>NUCLEOTIDE SEQUENCE [LARGE SCALE GENOMIC DNA]</scope>
    <source>
        <strain evidence="2 3">STR3</strain>
    </source>
</reference>
<dbReference type="Pfam" id="PF13460">
    <property type="entry name" value="NAD_binding_10"/>
    <property type="match status" value="1"/>
</dbReference>
<dbReference type="PANTHER" id="PTHR12126">
    <property type="entry name" value="NADH-UBIQUINONE OXIDOREDUCTASE 39 KDA SUBUNIT-RELATED"/>
    <property type="match status" value="1"/>
</dbReference>
<comment type="caution">
    <text evidence="2">The sequence shown here is derived from an EMBL/GenBank/DDBJ whole genome shotgun (WGS) entry which is preliminary data.</text>
</comment>
<dbReference type="InterPro" id="IPR016040">
    <property type="entry name" value="NAD(P)-bd_dom"/>
</dbReference>
<accession>A0ABT1L0N9</accession>
<dbReference type="Gene3D" id="3.40.50.720">
    <property type="entry name" value="NAD(P)-binding Rossmann-like Domain"/>
    <property type="match status" value="1"/>
</dbReference>
<sequence>MDNTPRSSGLRIAVAGGTGTVGRHVVEVAQRRGHQAVVLARSTGVDLVAGTGVDEALEGVQVVVDVTSQVSQKAEESRAFFGAVTRNLLDAESRAGIGHHVALSIVGIDEAPHGYYAGKVLQEELLARSTVPWTVLRATQFHEFAGQIHGAVGIGPFVVVPRMVSEPVAAAEVAERLVDLAEGAPAGRVRDLGGPRRERMADMVRAWARTTGRPSRVLEVPLPGALGRAMRDGTLVTGQGADHGTATFAEWLETVR</sequence>
<name>A0ABT1L0N9_9ACTN</name>
<dbReference type="PANTHER" id="PTHR12126:SF11">
    <property type="entry name" value="NADH DEHYDROGENASE [UBIQUINONE] 1 ALPHA SUBCOMPLEX SUBUNIT 9, MITOCHONDRIAL"/>
    <property type="match status" value="1"/>
</dbReference>
<gene>
    <name evidence="2" type="ORF">NCI01_17495</name>
</gene>
<evidence type="ECO:0000259" key="1">
    <source>
        <dbReference type="Pfam" id="PF13460"/>
    </source>
</evidence>
<dbReference type="EMBL" id="JANARS010000008">
    <property type="protein sequence ID" value="MCP3423601.1"/>
    <property type="molecule type" value="Genomic_DNA"/>
</dbReference>
<keyword evidence="3" id="KW-1185">Reference proteome</keyword>
<proteinExistence type="predicted"/>
<organism evidence="2 3">
    <name type="scientific">Nocardioides pinisoli</name>
    <dbReference type="NCBI Taxonomy" id="2950279"/>
    <lineage>
        <taxon>Bacteria</taxon>
        <taxon>Bacillati</taxon>
        <taxon>Actinomycetota</taxon>
        <taxon>Actinomycetes</taxon>
        <taxon>Propionibacteriales</taxon>
        <taxon>Nocardioidaceae</taxon>
        <taxon>Nocardioides</taxon>
    </lineage>
</organism>
<dbReference type="InterPro" id="IPR036291">
    <property type="entry name" value="NAD(P)-bd_dom_sf"/>
</dbReference>
<dbReference type="RefSeq" id="WP_254182773.1">
    <property type="nucleotide sequence ID" value="NZ_JANARS010000008.1"/>
</dbReference>
<evidence type="ECO:0000313" key="2">
    <source>
        <dbReference type="EMBL" id="MCP3423601.1"/>
    </source>
</evidence>
<dbReference type="InterPro" id="IPR051207">
    <property type="entry name" value="ComplexI_NDUFA9_subunit"/>
</dbReference>
<evidence type="ECO:0000313" key="3">
    <source>
        <dbReference type="Proteomes" id="UP001204524"/>
    </source>
</evidence>
<feature type="domain" description="NAD(P)-binding" evidence="1">
    <location>
        <begin position="53"/>
        <end position="145"/>
    </location>
</feature>
<dbReference type="SUPFAM" id="SSF51735">
    <property type="entry name" value="NAD(P)-binding Rossmann-fold domains"/>
    <property type="match status" value="1"/>
</dbReference>
<dbReference type="Proteomes" id="UP001204524">
    <property type="component" value="Unassembled WGS sequence"/>
</dbReference>
<protein>
    <submittedName>
        <fullName evidence="2">NAD(P)H-binding protein</fullName>
    </submittedName>
</protein>